<keyword evidence="2" id="KW-1133">Transmembrane helix</keyword>
<name>A0A9W9CPP2_9PLEO</name>
<dbReference type="PANTHER" id="PTHR47797:SF1">
    <property type="entry name" value="CYTOCHROME B561 DOMAIN-CONTAINING PROTEIN-RELATED"/>
    <property type="match status" value="1"/>
</dbReference>
<sequence length="235" mass="24544">MPNFNGDAQVELLEGSGVSNGTMAANVKCSNCDSWSGGTADFTASECNWIYASQSSGGPKGSDDMSASIRQHNAEAAFLWDYTNAKGGDSVNPFMAAIPSSTPVETTGTSAGVSTTPPTSLSTSPSTPAPTQPPSQNDSRSSGKNAGISVGVVLAALLVGITVWLYMSWRRKKLSAQADMPPELPPNEKSGLKRYLGGRWRAEADGSSKPVEIDSRTVNRIPGPPFELDATGISR</sequence>
<evidence type="ECO:0000259" key="3">
    <source>
        <dbReference type="Pfam" id="PF16010"/>
    </source>
</evidence>
<keyword evidence="2" id="KW-0812">Transmembrane</keyword>
<accession>A0A9W9CPP2</accession>
<dbReference type="OrthoDB" id="19261at2759"/>
<keyword evidence="5" id="KW-1185">Reference proteome</keyword>
<evidence type="ECO:0000313" key="5">
    <source>
        <dbReference type="Proteomes" id="UP001140560"/>
    </source>
</evidence>
<protein>
    <recommendedName>
        <fullName evidence="3">Cellobiose dehydrogenase-like cytochrome domain-containing protein</fullName>
    </recommendedName>
</protein>
<reference evidence="4" key="1">
    <citation type="submission" date="2022-10" db="EMBL/GenBank/DDBJ databases">
        <title>Tapping the CABI collections for fungal endophytes: first genome assemblies for Collariella, Neodidymelliopsis, Ascochyta clinopodiicola, Didymella pomorum, Didymosphaeria variabile, Neocosmospora piperis and Neocucurbitaria cava.</title>
        <authorList>
            <person name="Hill R."/>
        </authorList>
    </citation>
    <scope>NUCLEOTIDE SEQUENCE</scope>
    <source>
        <strain evidence="4">IMI 356814</strain>
    </source>
</reference>
<keyword evidence="2" id="KW-0472">Membrane</keyword>
<dbReference type="CDD" id="cd09630">
    <property type="entry name" value="CDH_like_cytochrome"/>
    <property type="match status" value="1"/>
</dbReference>
<proteinExistence type="predicted"/>
<dbReference type="AlphaFoldDB" id="A0A9W9CPP2"/>
<feature type="region of interest" description="Disordered" evidence="1">
    <location>
        <begin position="201"/>
        <end position="235"/>
    </location>
</feature>
<gene>
    <name evidence="4" type="ORF">N0V83_002039</name>
</gene>
<feature type="region of interest" description="Disordered" evidence="1">
    <location>
        <begin position="102"/>
        <end position="143"/>
    </location>
</feature>
<evidence type="ECO:0000256" key="1">
    <source>
        <dbReference type="SAM" id="MobiDB-lite"/>
    </source>
</evidence>
<organism evidence="4 5">
    <name type="scientific">Neocucurbitaria cava</name>
    <dbReference type="NCBI Taxonomy" id="798079"/>
    <lineage>
        <taxon>Eukaryota</taxon>
        <taxon>Fungi</taxon>
        <taxon>Dikarya</taxon>
        <taxon>Ascomycota</taxon>
        <taxon>Pezizomycotina</taxon>
        <taxon>Dothideomycetes</taxon>
        <taxon>Pleosporomycetidae</taxon>
        <taxon>Pleosporales</taxon>
        <taxon>Pleosporineae</taxon>
        <taxon>Cucurbitariaceae</taxon>
        <taxon>Neocucurbitaria</taxon>
    </lineage>
</organism>
<dbReference type="EMBL" id="JAPEUY010000003">
    <property type="protein sequence ID" value="KAJ4374960.1"/>
    <property type="molecule type" value="Genomic_DNA"/>
</dbReference>
<dbReference type="Pfam" id="PF16010">
    <property type="entry name" value="CDH-cyt"/>
    <property type="match status" value="1"/>
</dbReference>
<dbReference type="InterPro" id="IPR015920">
    <property type="entry name" value="Cellobiose_DH-like_cyt"/>
</dbReference>
<feature type="compositionally biased region" description="Basic and acidic residues" evidence="1">
    <location>
        <begin position="201"/>
        <end position="217"/>
    </location>
</feature>
<dbReference type="Proteomes" id="UP001140560">
    <property type="component" value="Unassembled WGS sequence"/>
</dbReference>
<dbReference type="SUPFAM" id="SSF49344">
    <property type="entry name" value="CBD9-like"/>
    <property type="match status" value="1"/>
</dbReference>
<feature type="compositionally biased region" description="Polar residues" evidence="1">
    <location>
        <begin position="102"/>
        <end position="113"/>
    </location>
</feature>
<dbReference type="PANTHER" id="PTHR47797">
    <property type="entry name" value="DEHYDROGENASE, PUTATIVE (AFU_ORTHOLOGUE AFUA_8G05805)-RELATED"/>
    <property type="match status" value="1"/>
</dbReference>
<feature type="domain" description="Cellobiose dehydrogenase-like cytochrome" evidence="3">
    <location>
        <begin position="2"/>
        <end position="86"/>
    </location>
</feature>
<feature type="compositionally biased region" description="Low complexity" evidence="1">
    <location>
        <begin position="114"/>
        <end position="126"/>
    </location>
</feature>
<evidence type="ECO:0000313" key="4">
    <source>
        <dbReference type="EMBL" id="KAJ4374960.1"/>
    </source>
</evidence>
<dbReference type="Gene3D" id="2.60.40.1210">
    <property type="entry name" value="Cellobiose dehydrogenase, cytochrome domain"/>
    <property type="match status" value="1"/>
</dbReference>
<comment type="caution">
    <text evidence="4">The sequence shown here is derived from an EMBL/GenBank/DDBJ whole genome shotgun (WGS) entry which is preliminary data.</text>
</comment>
<feature type="transmembrane region" description="Helical" evidence="2">
    <location>
        <begin position="146"/>
        <end position="167"/>
    </location>
</feature>
<evidence type="ECO:0000256" key="2">
    <source>
        <dbReference type="SAM" id="Phobius"/>
    </source>
</evidence>